<dbReference type="InterPro" id="IPR002110">
    <property type="entry name" value="Ankyrin_rpt"/>
</dbReference>
<evidence type="ECO:0000313" key="5">
    <source>
        <dbReference type="Proteomes" id="UP001209878"/>
    </source>
</evidence>
<sequence length="858" mass="93576">MNELDENGWGHIHHAAFRGFIKSVERFVAAGEDQLELETGDDLHSTPLLLAVMSGNLETVTCLVNLGAKVSAMDSSNNGVIELCAFKQFIHLLEYFIELNNDKLPVWKNLVKFMSSDFDEESESASKCLYTLTKKLEDGEMNPNWRPAFDNGVVPAIVRVSKSSLGDGAKTEALRVLLNLCPVADVKEQAVSSGVLPALVKHVRSNTHALIQVAAENLSELSTVDDYADQAVHHGAITPLVRVMQTLREPEVLIEVVQALGSIAHGRPQHQKAVGSTSGLVDSILALFDECNKKPLLLALIRTIAKLVDVHEPNQTLFVDGGIAQHIIAVTRVKNKDLQLAAVQAIHRLVERNAYTSRSVLEQNAVPSLMQLLKKHEREPTMTERTASALWAIAGDDLDEQRTIAGLMGVSTLVDFLKARPDFEQLSLIGSECLGVLAHGPRNKQTAIANANGVGKLVSLLSSNKEQIVLSVVRTLRHLCVGVGYVPHARNQSALAHSNGIRYLVALMTHSRDEVIQVEAAHTLGCAALGHNDNLQEIQSNVDFSYVRVLKMLYSPLESVRIIAGSALAAFSYNSLHNQNEIAQQGGVRFACFEDFLKSDDEYSRCNVAFQVVVLARIIPDEEQAISSAAGIKLLSDLLADSRSDQILALTADCIARLAHTRAGVPAAFIAIDTVNQLCDQLRHHADQVRGCAAIALGYLSYNHEAQRQLLNRCRKDPHLMKVLVYYTSDGRLASEFLEGWKHYKQIGLPTVDDEPAALTDRKSIQYKVSPRQMTVTSAGGTTGDGSHVTRSSPTPAPALMDGIPESDRSKSSRSSHVSERSYSQSSVVEITPRTDAESESGSTVDIPAPPEVVVQEY</sequence>
<feature type="region of interest" description="Disordered" evidence="3">
    <location>
        <begin position="772"/>
        <end position="858"/>
    </location>
</feature>
<dbReference type="Proteomes" id="UP001209878">
    <property type="component" value="Unassembled WGS sequence"/>
</dbReference>
<dbReference type="PROSITE" id="PS50176">
    <property type="entry name" value="ARM_REPEAT"/>
    <property type="match status" value="1"/>
</dbReference>
<dbReference type="InterPro" id="IPR000225">
    <property type="entry name" value="Armadillo"/>
</dbReference>
<feature type="repeat" description="ANK" evidence="1">
    <location>
        <begin position="43"/>
        <end position="75"/>
    </location>
</feature>
<organism evidence="4 5">
    <name type="scientific">Ridgeia piscesae</name>
    <name type="common">Tubeworm</name>
    <dbReference type="NCBI Taxonomy" id="27915"/>
    <lineage>
        <taxon>Eukaryota</taxon>
        <taxon>Metazoa</taxon>
        <taxon>Spiralia</taxon>
        <taxon>Lophotrochozoa</taxon>
        <taxon>Annelida</taxon>
        <taxon>Polychaeta</taxon>
        <taxon>Sedentaria</taxon>
        <taxon>Canalipalpata</taxon>
        <taxon>Sabellida</taxon>
        <taxon>Siboglinidae</taxon>
        <taxon>Ridgeia</taxon>
    </lineage>
</organism>
<dbReference type="Pfam" id="PF00514">
    <property type="entry name" value="Arm"/>
    <property type="match status" value="1"/>
</dbReference>
<dbReference type="Gene3D" id="1.25.40.20">
    <property type="entry name" value="Ankyrin repeat-containing domain"/>
    <property type="match status" value="1"/>
</dbReference>
<dbReference type="PANTHER" id="PTHR46464">
    <property type="entry name" value="ANK_REP_REGION DOMAIN-CONTAINING PROTEIN"/>
    <property type="match status" value="1"/>
</dbReference>
<feature type="compositionally biased region" description="Low complexity" evidence="3">
    <location>
        <begin position="813"/>
        <end position="830"/>
    </location>
</feature>
<dbReference type="Gene3D" id="1.25.10.10">
    <property type="entry name" value="Leucine-rich Repeat Variant"/>
    <property type="match status" value="3"/>
</dbReference>
<proteinExistence type="predicted"/>
<evidence type="ECO:0000256" key="1">
    <source>
        <dbReference type="PROSITE-ProRule" id="PRU00023"/>
    </source>
</evidence>
<protein>
    <submittedName>
        <fullName evidence="4">Uncharacterized protein</fullName>
    </submittedName>
</protein>
<evidence type="ECO:0000313" key="4">
    <source>
        <dbReference type="EMBL" id="KAK2180327.1"/>
    </source>
</evidence>
<dbReference type="PROSITE" id="PS50297">
    <property type="entry name" value="ANK_REP_REGION"/>
    <property type="match status" value="1"/>
</dbReference>
<dbReference type="SUPFAM" id="SSF48371">
    <property type="entry name" value="ARM repeat"/>
    <property type="match status" value="2"/>
</dbReference>
<keyword evidence="1" id="KW-0040">ANK repeat</keyword>
<evidence type="ECO:0000256" key="2">
    <source>
        <dbReference type="PROSITE-ProRule" id="PRU00259"/>
    </source>
</evidence>
<reference evidence="4" key="1">
    <citation type="journal article" date="2023" name="Mol. Biol. Evol.">
        <title>Third-Generation Sequencing Reveals the Adaptive Role of the Epigenome in Three Deep-Sea Polychaetes.</title>
        <authorList>
            <person name="Perez M."/>
            <person name="Aroh O."/>
            <person name="Sun Y."/>
            <person name="Lan Y."/>
            <person name="Juniper S.K."/>
            <person name="Young C.R."/>
            <person name="Angers B."/>
            <person name="Qian P.Y."/>
        </authorList>
    </citation>
    <scope>NUCLEOTIDE SEQUENCE</scope>
    <source>
        <strain evidence="4">R07B-5</strain>
    </source>
</reference>
<dbReference type="SMART" id="SM00248">
    <property type="entry name" value="ANK"/>
    <property type="match status" value="2"/>
</dbReference>
<dbReference type="PANTHER" id="PTHR46464:SF2">
    <property type="entry name" value="ANKYRIN AND ARMADILLO REPEAT-CONTAINING PROTEIN"/>
    <property type="match status" value="1"/>
</dbReference>
<feature type="repeat" description="ARM" evidence="2">
    <location>
        <begin position="364"/>
        <end position="394"/>
    </location>
</feature>
<dbReference type="InterPro" id="IPR011989">
    <property type="entry name" value="ARM-like"/>
</dbReference>
<gene>
    <name evidence="4" type="ORF">NP493_447g01012</name>
</gene>
<dbReference type="SMART" id="SM00185">
    <property type="entry name" value="ARM"/>
    <property type="match status" value="8"/>
</dbReference>
<dbReference type="AlphaFoldDB" id="A0AAD9KZA6"/>
<dbReference type="SUPFAM" id="SSF48403">
    <property type="entry name" value="Ankyrin repeat"/>
    <property type="match status" value="1"/>
</dbReference>
<dbReference type="InterPro" id="IPR036770">
    <property type="entry name" value="Ankyrin_rpt-contain_sf"/>
</dbReference>
<dbReference type="EMBL" id="JAODUO010000447">
    <property type="protein sequence ID" value="KAK2180327.1"/>
    <property type="molecule type" value="Genomic_DNA"/>
</dbReference>
<dbReference type="InterPro" id="IPR016024">
    <property type="entry name" value="ARM-type_fold"/>
</dbReference>
<comment type="caution">
    <text evidence="4">The sequence shown here is derived from an EMBL/GenBank/DDBJ whole genome shotgun (WGS) entry which is preliminary data.</text>
</comment>
<evidence type="ECO:0000256" key="3">
    <source>
        <dbReference type="SAM" id="MobiDB-lite"/>
    </source>
</evidence>
<keyword evidence="5" id="KW-1185">Reference proteome</keyword>
<dbReference type="InterPro" id="IPR043379">
    <property type="entry name" value="ANKAR"/>
</dbReference>
<name>A0AAD9KZA6_RIDPI</name>
<dbReference type="PROSITE" id="PS50088">
    <property type="entry name" value="ANK_REPEAT"/>
    <property type="match status" value="1"/>
</dbReference>
<accession>A0AAD9KZA6</accession>